<dbReference type="InterPro" id="IPR011957">
    <property type="entry name" value="Benz_CoA_lig"/>
</dbReference>
<sequence>MTQGFAGVHPPREYNAATDFIDRHGREGRGGRTAVIDADGRVSYDDLAELGNRAGNALLGLGLRQESRVAMIMHDSRRFPAVFWGAIRAGIIPVPVNTMLRTGDYRQILTDCRAKALLVSEPLLDEVRPALADQPFLDTVIVDGRPGPGEQSLTDLLAAANPDLDAAPTTADDVAFWLYSSGSTGTPKGVLHLHRHLPATAECYGRGVLGIEPDDVIFSAAKLFFAYGLGNGMTFPFAVGACAVYLPGRPTPDAVMAIMREQQPTIFGGVPTLYAAILADDANNRDRASQALRRCISAGEALPAEVGERWQARFGAEVLDGVGSTEMLHIFLSNRPGRVRYGTSGEPVPGYSVRLVDESDHEVGENEIGELLVDGPSAAVAYWNRRDKSLETFQGHWTRTGDKYYRDAEGCYHYCGRTDDMFKVSGQWVSPFEVESALIAHDQVLEAAVVPHDEGDNLLKPRAFVVLKNGVAASDDLAAELQGFVKARIATVKYPRWIEFIDELPKTATGKIQRFKLRA</sequence>
<proteinExistence type="predicted"/>
<name>A0ABU3B5D7_9GAMM</name>
<dbReference type="SUPFAM" id="SSF56801">
    <property type="entry name" value="Acetyl-CoA synthetase-like"/>
    <property type="match status" value="1"/>
</dbReference>
<keyword evidence="5" id="KW-1185">Reference proteome</keyword>
<evidence type="ECO:0000256" key="1">
    <source>
        <dbReference type="ARBA" id="ARBA00022598"/>
    </source>
</evidence>
<evidence type="ECO:0000313" key="5">
    <source>
        <dbReference type="Proteomes" id="UP001259982"/>
    </source>
</evidence>
<keyword evidence="1 4" id="KW-0436">Ligase</keyword>
<dbReference type="InterPro" id="IPR045851">
    <property type="entry name" value="AMP-bd_C_sf"/>
</dbReference>
<dbReference type="Gene3D" id="3.40.50.12820">
    <property type="match status" value="1"/>
</dbReference>
<dbReference type="GO" id="GO:0016874">
    <property type="term" value="F:ligase activity"/>
    <property type="evidence" value="ECO:0007669"/>
    <property type="project" value="UniProtKB-KW"/>
</dbReference>
<evidence type="ECO:0000259" key="2">
    <source>
        <dbReference type="Pfam" id="PF00501"/>
    </source>
</evidence>
<dbReference type="PANTHER" id="PTHR43352:SF1">
    <property type="entry name" value="ANTHRANILATE--COA LIGASE"/>
    <property type="match status" value="1"/>
</dbReference>
<dbReference type="NCBIfam" id="TIGR02262">
    <property type="entry name" value="benz_CoA_lig"/>
    <property type="match status" value="1"/>
</dbReference>
<protein>
    <submittedName>
        <fullName evidence="4">Benzoate-CoA ligase family protein</fullName>
    </submittedName>
</protein>
<gene>
    <name evidence="4" type="ORF">RM531_03005</name>
</gene>
<dbReference type="Gene3D" id="3.30.300.30">
    <property type="match status" value="1"/>
</dbReference>
<accession>A0ABU3B5D7</accession>
<evidence type="ECO:0000313" key="4">
    <source>
        <dbReference type="EMBL" id="MDT0617429.1"/>
    </source>
</evidence>
<dbReference type="Gene3D" id="2.30.38.10">
    <property type="entry name" value="Luciferase, Domain 3"/>
    <property type="match status" value="1"/>
</dbReference>
<evidence type="ECO:0000259" key="3">
    <source>
        <dbReference type="Pfam" id="PF13193"/>
    </source>
</evidence>
<comment type="caution">
    <text evidence="4">The sequence shown here is derived from an EMBL/GenBank/DDBJ whole genome shotgun (WGS) entry which is preliminary data.</text>
</comment>
<dbReference type="Gene3D" id="3.40.50.980">
    <property type="match status" value="1"/>
</dbReference>
<dbReference type="RefSeq" id="WP_311657197.1">
    <property type="nucleotide sequence ID" value="NZ_JAVRHY010000002.1"/>
</dbReference>
<feature type="domain" description="AMP-dependent synthetase/ligase" evidence="2">
    <location>
        <begin position="28"/>
        <end position="383"/>
    </location>
</feature>
<feature type="domain" description="AMP-binding enzyme C-terminal" evidence="3">
    <location>
        <begin position="433"/>
        <end position="511"/>
    </location>
</feature>
<dbReference type="Pfam" id="PF00501">
    <property type="entry name" value="AMP-binding"/>
    <property type="match status" value="1"/>
</dbReference>
<reference evidence="4 5" key="1">
    <citation type="submission" date="2023-09" db="EMBL/GenBank/DDBJ databases">
        <authorList>
            <person name="Rey-Velasco X."/>
        </authorList>
    </citation>
    <scope>NUCLEOTIDE SEQUENCE [LARGE SCALE GENOMIC DNA]</scope>
    <source>
        <strain evidence="4 5">P385</strain>
    </source>
</reference>
<organism evidence="4 5">
    <name type="scientific">Spectribacter acetivorans</name>
    <dbReference type="NCBI Taxonomy" id="3075603"/>
    <lineage>
        <taxon>Bacteria</taxon>
        <taxon>Pseudomonadati</taxon>
        <taxon>Pseudomonadota</taxon>
        <taxon>Gammaproteobacteria</taxon>
        <taxon>Salinisphaerales</taxon>
        <taxon>Salinisphaeraceae</taxon>
        <taxon>Spectribacter</taxon>
    </lineage>
</organism>
<dbReference type="EMBL" id="JAVRHY010000002">
    <property type="protein sequence ID" value="MDT0617429.1"/>
    <property type="molecule type" value="Genomic_DNA"/>
</dbReference>
<dbReference type="InterPro" id="IPR000873">
    <property type="entry name" value="AMP-dep_synth/lig_dom"/>
</dbReference>
<dbReference type="Pfam" id="PF13193">
    <property type="entry name" value="AMP-binding_C"/>
    <property type="match status" value="1"/>
</dbReference>
<dbReference type="Proteomes" id="UP001259982">
    <property type="component" value="Unassembled WGS sequence"/>
</dbReference>
<dbReference type="InterPro" id="IPR025110">
    <property type="entry name" value="AMP-bd_C"/>
</dbReference>
<dbReference type="PANTHER" id="PTHR43352">
    <property type="entry name" value="ACETYL-COA SYNTHETASE"/>
    <property type="match status" value="1"/>
</dbReference>